<evidence type="ECO:0000256" key="8">
    <source>
        <dbReference type="ARBA" id="ARBA00022838"/>
    </source>
</evidence>
<protein>
    <recommendedName>
        <fullName evidence="5">DASH complex subunit SPC19</fullName>
    </recommendedName>
    <alternativeName>
        <fullName evidence="12">Outer kinetochore protein SPC19</fullName>
    </alternativeName>
</protein>
<evidence type="ECO:0000256" key="3">
    <source>
        <dbReference type="ARBA" id="ARBA00004629"/>
    </source>
</evidence>
<keyword evidence="7" id="KW-0963">Cytoplasm</keyword>
<comment type="subcellular location">
    <subcellularLocation>
        <location evidence="3">Chromosome</location>
        <location evidence="3">Centromere</location>
        <location evidence="3">Kinetochore</location>
    </subcellularLocation>
    <subcellularLocation>
        <location evidence="2">Cytoplasm</location>
        <location evidence="2">Cytoskeleton</location>
        <location evidence="2">Spindle</location>
    </subcellularLocation>
    <subcellularLocation>
        <location evidence="1">Nucleus</location>
    </subcellularLocation>
</comment>
<reference evidence="13" key="1">
    <citation type="journal article" date="2023" name="Mol. Plant Microbe Interact.">
        <title>Elucidating the Obligate Nature and Biological Capacity of an Invasive Fungal Corn Pathogen.</title>
        <authorList>
            <person name="MacCready J.S."/>
            <person name="Roggenkamp E.M."/>
            <person name="Gdanetz K."/>
            <person name="Chilvers M.I."/>
        </authorList>
    </citation>
    <scope>NUCLEOTIDE SEQUENCE</scope>
    <source>
        <strain evidence="13">PM02</strain>
    </source>
</reference>
<keyword evidence="8" id="KW-0995">Kinetochore</keyword>
<proteinExistence type="inferred from homology"/>
<comment type="similarity">
    <text evidence="4">Belongs to the DASH complex SPC19 family.</text>
</comment>
<comment type="caution">
    <text evidence="13">The sequence shown here is derived from an EMBL/GenBank/DDBJ whole genome shotgun (WGS) entry which is preliminary data.</text>
</comment>
<dbReference type="PANTHER" id="PTHR28262">
    <property type="entry name" value="DASH COMPLEX SUBUNIT SPC19"/>
    <property type="match status" value="1"/>
</dbReference>
<dbReference type="Proteomes" id="UP001217918">
    <property type="component" value="Unassembled WGS sequence"/>
</dbReference>
<evidence type="ECO:0000256" key="10">
    <source>
        <dbReference type="ARBA" id="ARBA00023242"/>
    </source>
</evidence>
<dbReference type="GO" id="GO:0042729">
    <property type="term" value="C:DASH complex"/>
    <property type="evidence" value="ECO:0007669"/>
    <property type="project" value="InterPro"/>
</dbReference>
<evidence type="ECO:0000256" key="11">
    <source>
        <dbReference type="ARBA" id="ARBA00023328"/>
    </source>
</evidence>
<evidence type="ECO:0000256" key="9">
    <source>
        <dbReference type="ARBA" id="ARBA00023212"/>
    </source>
</evidence>
<evidence type="ECO:0000256" key="5">
    <source>
        <dbReference type="ARBA" id="ARBA00016329"/>
    </source>
</evidence>
<sequence length="184" mass="19483">MSTIPQPSTYSDCVASLRTSLSLLESSVATIGAGVSDFPRLVSVLKTVRHYELIPQPTLAAAEATLRTEIGPATAALLDRAERQLARQARRLETLKARAELNAGRLSSSANTAAVAAERGRKGAAAAAAAAAAAGGKRTALDGEAALRAKAVRQRKEALRYGVERLELEVLQKERELRVRLEAA</sequence>
<dbReference type="EMBL" id="JAQQPM010000009">
    <property type="protein sequence ID" value="KAK2074982.1"/>
    <property type="molecule type" value="Genomic_DNA"/>
</dbReference>
<organism evidence="13 14">
    <name type="scientific">Phyllachora maydis</name>
    <dbReference type="NCBI Taxonomy" id="1825666"/>
    <lineage>
        <taxon>Eukaryota</taxon>
        <taxon>Fungi</taxon>
        <taxon>Dikarya</taxon>
        <taxon>Ascomycota</taxon>
        <taxon>Pezizomycotina</taxon>
        <taxon>Sordariomycetes</taxon>
        <taxon>Sordariomycetidae</taxon>
        <taxon>Phyllachorales</taxon>
        <taxon>Phyllachoraceae</taxon>
        <taxon>Phyllachora</taxon>
    </lineage>
</organism>
<dbReference type="InterPro" id="IPR013251">
    <property type="entry name" value="DASH_Spc19"/>
</dbReference>
<evidence type="ECO:0000256" key="6">
    <source>
        <dbReference type="ARBA" id="ARBA00022454"/>
    </source>
</evidence>
<name>A0AAD9IE38_9PEZI</name>
<keyword evidence="6" id="KW-0158">Chromosome</keyword>
<keyword evidence="14" id="KW-1185">Reference proteome</keyword>
<evidence type="ECO:0000256" key="1">
    <source>
        <dbReference type="ARBA" id="ARBA00004123"/>
    </source>
</evidence>
<dbReference type="Pfam" id="PF08287">
    <property type="entry name" value="DASH_Spc19"/>
    <property type="match status" value="1"/>
</dbReference>
<dbReference type="GO" id="GO:0008608">
    <property type="term" value="P:attachment of spindle microtubules to kinetochore"/>
    <property type="evidence" value="ECO:0007669"/>
    <property type="project" value="InterPro"/>
</dbReference>
<keyword evidence="11" id="KW-0137">Centromere</keyword>
<keyword evidence="10" id="KW-0539">Nucleus</keyword>
<gene>
    <name evidence="13" type="ORF">P8C59_009147</name>
</gene>
<dbReference type="GO" id="GO:0005876">
    <property type="term" value="C:spindle microtubule"/>
    <property type="evidence" value="ECO:0007669"/>
    <property type="project" value="InterPro"/>
</dbReference>
<dbReference type="AlphaFoldDB" id="A0AAD9IE38"/>
<evidence type="ECO:0000256" key="12">
    <source>
        <dbReference type="ARBA" id="ARBA00032583"/>
    </source>
</evidence>
<evidence type="ECO:0000256" key="2">
    <source>
        <dbReference type="ARBA" id="ARBA00004186"/>
    </source>
</evidence>
<evidence type="ECO:0000313" key="13">
    <source>
        <dbReference type="EMBL" id="KAK2074982.1"/>
    </source>
</evidence>
<dbReference type="PANTHER" id="PTHR28262:SF1">
    <property type="entry name" value="DASH COMPLEX SUBUNIT SPC19"/>
    <property type="match status" value="1"/>
</dbReference>
<evidence type="ECO:0000256" key="4">
    <source>
        <dbReference type="ARBA" id="ARBA00008952"/>
    </source>
</evidence>
<evidence type="ECO:0000256" key="7">
    <source>
        <dbReference type="ARBA" id="ARBA00022490"/>
    </source>
</evidence>
<evidence type="ECO:0000313" key="14">
    <source>
        <dbReference type="Proteomes" id="UP001217918"/>
    </source>
</evidence>
<accession>A0AAD9IE38</accession>
<keyword evidence="9" id="KW-0206">Cytoskeleton</keyword>